<dbReference type="KEGG" id="hsr:HSBAA_26950"/>
<dbReference type="EMBL" id="AP019514">
    <property type="protein sequence ID" value="BBI61389.1"/>
    <property type="molecule type" value="Genomic_DNA"/>
</dbReference>
<reference evidence="2 3" key="1">
    <citation type="journal article" date="2019" name="Microbiol. Resour. Announc.">
        <title>Complete Genome Sequence of Halomonas sulfidaeris Strain Esulfide1 Isolated from a Metal Sulfide Rock at a Depth of 2,200 Meters, Obtained Using Nanopore Sequencing.</title>
        <authorList>
            <person name="Saito M."/>
            <person name="Nishigata A."/>
            <person name="Galipon J."/>
            <person name="Arakawa K."/>
        </authorList>
    </citation>
    <scope>NUCLEOTIDE SEQUENCE [LARGE SCALE GENOMIC DNA]</scope>
    <source>
        <strain evidence="2 3">ATCC BAA-803</strain>
    </source>
</reference>
<dbReference type="Proteomes" id="UP000320231">
    <property type="component" value="Chromosome"/>
</dbReference>
<dbReference type="AlphaFoldDB" id="A0A455U9R2"/>
<sequence>MNVKDSISADSPIEIIEPEYFAFAESSEYLRGFLRAASTIAHDLGADRGISEEEEDTDADVLGGDVGISPMQGTAKQMEWCWH</sequence>
<gene>
    <name evidence="2" type="ORF">HSBAA_26950</name>
</gene>
<evidence type="ECO:0000313" key="3">
    <source>
        <dbReference type="Proteomes" id="UP000320231"/>
    </source>
</evidence>
<protein>
    <submittedName>
        <fullName evidence="2">Uncharacterized protein</fullName>
    </submittedName>
</protein>
<organism evidence="2 3">
    <name type="scientific">Vreelandella sulfidaeris</name>
    <dbReference type="NCBI Taxonomy" id="115553"/>
    <lineage>
        <taxon>Bacteria</taxon>
        <taxon>Pseudomonadati</taxon>
        <taxon>Pseudomonadota</taxon>
        <taxon>Gammaproteobacteria</taxon>
        <taxon>Oceanospirillales</taxon>
        <taxon>Halomonadaceae</taxon>
        <taxon>Vreelandella</taxon>
    </lineage>
</organism>
<accession>A0A455U9R2</accession>
<proteinExistence type="predicted"/>
<evidence type="ECO:0000313" key="2">
    <source>
        <dbReference type="EMBL" id="BBI61389.1"/>
    </source>
</evidence>
<evidence type="ECO:0000256" key="1">
    <source>
        <dbReference type="SAM" id="MobiDB-lite"/>
    </source>
</evidence>
<name>A0A455U9R2_9GAMM</name>
<feature type="region of interest" description="Disordered" evidence="1">
    <location>
        <begin position="47"/>
        <end position="70"/>
    </location>
</feature>